<organism evidence="3 4">
    <name type="scientific">Romanomermis culicivorax</name>
    <name type="common">Nematode worm</name>
    <dbReference type="NCBI Taxonomy" id="13658"/>
    <lineage>
        <taxon>Eukaryota</taxon>
        <taxon>Metazoa</taxon>
        <taxon>Ecdysozoa</taxon>
        <taxon>Nematoda</taxon>
        <taxon>Enoplea</taxon>
        <taxon>Dorylaimia</taxon>
        <taxon>Mermithida</taxon>
        <taxon>Mermithoidea</taxon>
        <taxon>Mermithidae</taxon>
        <taxon>Romanomermis</taxon>
    </lineage>
</organism>
<evidence type="ECO:0000259" key="2">
    <source>
        <dbReference type="Pfam" id="PF20010"/>
    </source>
</evidence>
<evidence type="ECO:0000313" key="3">
    <source>
        <dbReference type="Proteomes" id="UP000887565"/>
    </source>
</evidence>
<feature type="domain" description="Collagen type XV/XVIII trimerization" evidence="2">
    <location>
        <begin position="82"/>
        <end position="115"/>
    </location>
</feature>
<accession>A0A915JGK1</accession>
<dbReference type="Pfam" id="PF20010">
    <property type="entry name" value="Collagen_trimer"/>
    <property type="match status" value="1"/>
</dbReference>
<reference evidence="4" key="1">
    <citation type="submission" date="2022-11" db="UniProtKB">
        <authorList>
            <consortium name="WormBaseParasite"/>
        </authorList>
    </citation>
    <scope>IDENTIFICATION</scope>
</reference>
<dbReference type="Proteomes" id="UP000887565">
    <property type="component" value="Unplaced"/>
</dbReference>
<name>A0A915JGK1_ROMCU</name>
<evidence type="ECO:0000256" key="1">
    <source>
        <dbReference type="SAM" id="MobiDB-lite"/>
    </source>
</evidence>
<dbReference type="InterPro" id="IPR045463">
    <property type="entry name" value="XV/XVIII_trimerization_dom"/>
</dbReference>
<dbReference type="Pfam" id="PF01391">
    <property type="entry name" value="Collagen"/>
    <property type="match status" value="1"/>
</dbReference>
<dbReference type="InterPro" id="IPR008160">
    <property type="entry name" value="Collagen"/>
</dbReference>
<evidence type="ECO:0000313" key="4">
    <source>
        <dbReference type="WBParaSite" id="nRc.2.0.1.t25167-RA"/>
    </source>
</evidence>
<feature type="compositionally biased region" description="Pro residues" evidence="1">
    <location>
        <begin position="1"/>
        <end position="12"/>
    </location>
</feature>
<proteinExistence type="predicted"/>
<keyword evidence="3" id="KW-1185">Reference proteome</keyword>
<sequence length="115" mass="11707">DTIIGPPGPRGLPGPQGTPGQPGRPGLPGRPGPPGQPAMSNIVPGAERMDQKGEKVSMVYTGYGEPADRGSFGGGLQVVPGAMVFQSNSEMLSSTTKIPVGTLAFSTSTESLFVR</sequence>
<protein>
    <submittedName>
        <fullName evidence="4">Collagen type XV/XVIII trimerization domain-containing protein</fullName>
    </submittedName>
</protein>
<feature type="region of interest" description="Disordered" evidence="1">
    <location>
        <begin position="1"/>
        <end position="43"/>
    </location>
</feature>
<dbReference type="WBParaSite" id="nRc.2.0.1.t25167-RA">
    <property type="protein sequence ID" value="nRc.2.0.1.t25167-RA"/>
    <property type="gene ID" value="nRc.2.0.1.g25167"/>
</dbReference>
<dbReference type="AlphaFoldDB" id="A0A915JGK1"/>